<evidence type="ECO:0000313" key="4">
    <source>
        <dbReference type="EMBL" id="EGW08846.1"/>
    </source>
</evidence>
<dbReference type="EMBL" id="JH000465">
    <property type="protein sequence ID" value="EGW08846.1"/>
    <property type="molecule type" value="Genomic_DNA"/>
</dbReference>
<evidence type="ECO:0000256" key="1">
    <source>
        <dbReference type="SAM" id="MobiDB-lite"/>
    </source>
</evidence>
<dbReference type="STRING" id="10029.G3HKK6"/>
<protein>
    <submittedName>
        <fullName evidence="4">Sex comb on midleg-like protein 2</fullName>
    </submittedName>
</protein>
<dbReference type="InterPro" id="IPR038348">
    <property type="entry name" value="SLED_sf"/>
</dbReference>
<proteinExistence type="predicted"/>
<feature type="region of interest" description="Disordered" evidence="1">
    <location>
        <begin position="1"/>
        <end position="73"/>
    </location>
</feature>
<evidence type="ECO:0000313" key="5">
    <source>
        <dbReference type="Proteomes" id="UP000001075"/>
    </source>
</evidence>
<accession>G3HKK6</accession>
<organism evidence="4 5">
    <name type="scientific">Cricetulus griseus</name>
    <name type="common">Chinese hamster</name>
    <name type="synonym">Cricetulus barabensis griseus</name>
    <dbReference type="NCBI Taxonomy" id="10029"/>
    <lineage>
        <taxon>Eukaryota</taxon>
        <taxon>Metazoa</taxon>
        <taxon>Chordata</taxon>
        <taxon>Craniata</taxon>
        <taxon>Vertebrata</taxon>
        <taxon>Euteleostomi</taxon>
        <taxon>Mammalia</taxon>
        <taxon>Eutheria</taxon>
        <taxon>Euarchontoglires</taxon>
        <taxon>Glires</taxon>
        <taxon>Rodentia</taxon>
        <taxon>Myomorpha</taxon>
        <taxon>Muroidea</taxon>
        <taxon>Cricetidae</taxon>
        <taxon>Cricetinae</taxon>
        <taxon>Cricetulus</taxon>
    </lineage>
</organism>
<dbReference type="InParanoid" id="G3HKK6"/>
<feature type="domain" description="SLED" evidence="2">
    <location>
        <begin position="93"/>
        <end position="163"/>
    </location>
</feature>
<feature type="region of interest" description="Disordered" evidence="1">
    <location>
        <begin position="176"/>
        <end position="201"/>
    </location>
</feature>
<dbReference type="Proteomes" id="UP000001075">
    <property type="component" value="Unassembled WGS sequence"/>
</dbReference>
<name>G3HKK6_CRIGR</name>
<evidence type="ECO:0000259" key="3">
    <source>
        <dbReference type="Pfam" id="PF17208"/>
    </source>
</evidence>
<evidence type="ECO:0000259" key="2">
    <source>
        <dbReference type="Pfam" id="PF12140"/>
    </source>
</evidence>
<dbReference type="InterPro" id="IPR021987">
    <property type="entry name" value="SLED"/>
</dbReference>
<feature type="compositionally biased region" description="Low complexity" evidence="1">
    <location>
        <begin position="7"/>
        <end position="18"/>
    </location>
</feature>
<reference evidence="5" key="1">
    <citation type="journal article" date="2011" name="Nat. Biotechnol.">
        <title>The genomic sequence of the Chinese hamster ovary (CHO)-K1 cell line.</title>
        <authorList>
            <person name="Xu X."/>
            <person name="Nagarajan H."/>
            <person name="Lewis N.E."/>
            <person name="Pan S."/>
            <person name="Cai Z."/>
            <person name="Liu X."/>
            <person name="Chen W."/>
            <person name="Xie M."/>
            <person name="Wang W."/>
            <person name="Hammond S."/>
            <person name="Andersen M.R."/>
            <person name="Neff N."/>
            <person name="Passarelli B."/>
            <person name="Koh W."/>
            <person name="Fan H.C."/>
            <person name="Wang J."/>
            <person name="Gui Y."/>
            <person name="Lee K.H."/>
            <person name="Betenbaugh M.J."/>
            <person name="Quake S.R."/>
            <person name="Famili I."/>
            <person name="Palsson B.O."/>
            <person name="Wang J."/>
        </authorList>
    </citation>
    <scope>NUCLEOTIDE SEQUENCE [LARGE SCALE GENOMIC DNA]</scope>
    <source>
        <strain evidence="5">CHO K1 cell line</strain>
    </source>
</reference>
<feature type="domain" description="Polycomb group protein RNA binding region" evidence="3">
    <location>
        <begin position="51"/>
        <end position="92"/>
    </location>
</feature>
<dbReference type="Gene3D" id="3.90.1150.190">
    <property type="entry name" value="SLED domain"/>
    <property type="match status" value="1"/>
</dbReference>
<dbReference type="InterPro" id="IPR033763">
    <property type="entry name" value="SCML2_RBR"/>
</dbReference>
<dbReference type="AlphaFoldDB" id="G3HKK6"/>
<dbReference type="Pfam" id="PF12140">
    <property type="entry name" value="SLED"/>
    <property type="match status" value="1"/>
</dbReference>
<dbReference type="Pfam" id="PF17208">
    <property type="entry name" value="RBR"/>
    <property type="match status" value="1"/>
</dbReference>
<gene>
    <name evidence="4" type="ORF">I79_011235</name>
</gene>
<sequence length="258" mass="27259">MKSTENTPPSSSEQPKSSTSEKTKSSTSKGAQSSKKSPRKTTIVLPAAKTSKKSGQPKPTGDTSAPKKRMEVKIVFPKKKGGKKEKCIPVVSSTSSASLSSLMRSSSSDNSSVVPSKIVMSTAFFDAKVHTVQLPPVNSASFVLRFLENFCHSLQCDKFLSSQPFKPRVRIHTPATDLDQNKPVGTCGSRDHLSGGSRSKAQMFDPGGAGGATALVIAPPCGGWVMVLVVAPLGKCDTEVLVVTAAVEYVLLRNVSGY</sequence>